<dbReference type="Proteomes" id="UP001597349">
    <property type="component" value="Unassembled WGS sequence"/>
</dbReference>
<accession>A0ABW4WDX4</accession>
<gene>
    <name evidence="3" type="ORF">ACFSQT_17320</name>
</gene>
<comment type="caution">
    <text evidence="3">The sequence shown here is derived from an EMBL/GenBank/DDBJ whole genome shotgun (WGS) entry which is preliminary data.</text>
</comment>
<reference evidence="4" key="1">
    <citation type="journal article" date="2019" name="Int. J. Syst. Evol. Microbiol.">
        <title>The Global Catalogue of Microorganisms (GCM) 10K type strain sequencing project: providing services to taxonomists for standard genome sequencing and annotation.</title>
        <authorList>
            <consortium name="The Broad Institute Genomics Platform"/>
            <consortium name="The Broad Institute Genome Sequencing Center for Infectious Disease"/>
            <person name="Wu L."/>
            <person name="Ma J."/>
        </authorList>
    </citation>
    <scope>NUCLEOTIDE SEQUENCE [LARGE SCALE GENOMIC DNA]</scope>
    <source>
        <strain evidence="4">CGMCC 1.16226</strain>
    </source>
</reference>
<dbReference type="EMBL" id="JBHUGY010000027">
    <property type="protein sequence ID" value="MFD2054786.1"/>
    <property type="molecule type" value="Genomic_DNA"/>
</dbReference>
<dbReference type="Pfam" id="PF17841">
    <property type="entry name" value="Bep_C_terminal"/>
    <property type="match status" value="1"/>
</dbReference>
<evidence type="ECO:0000313" key="3">
    <source>
        <dbReference type="EMBL" id="MFD2054786.1"/>
    </source>
</evidence>
<evidence type="ECO:0000256" key="1">
    <source>
        <dbReference type="SAM" id="MobiDB-lite"/>
    </source>
</evidence>
<protein>
    <submittedName>
        <fullName evidence="3">BID domain-containing protein</fullName>
    </submittedName>
</protein>
<feature type="compositionally biased region" description="Low complexity" evidence="1">
    <location>
        <begin position="112"/>
        <end position="123"/>
    </location>
</feature>
<feature type="region of interest" description="Disordered" evidence="1">
    <location>
        <begin position="94"/>
        <end position="143"/>
    </location>
</feature>
<keyword evidence="4" id="KW-1185">Reference proteome</keyword>
<organism evidence="3 4">
    <name type="scientific">Mesorhizobium calcicola</name>
    <dbReference type="NCBI Taxonomy" id="1300310"/>
    <lineage>
        <taxon>Bacteria</taxon>
        <taxon>Pseudomonadati</taxon>
        <taxon>Pseudomonadota</taxon>
        <taxon>Alphaproteobacteria</taxon>
        <taxon>Hyphomicrobiales</taxon>
        <taxon>Phyllobacteriaceae</taxon>
        <taxon>Mesorhizobium</taxon>
    </lineage>
</organism>
<feature type="domain" description="Bartonella effector protein BID" evidence="2">
    <location>
        <begin position="39"/>
        <end position="109"/>
    </location>
</feature>
<evidence type="ECO:0000313" key="4">
    <source>
        <dbReference type="Proteomes" id="UP001597349"/>
    </source>
</evidence>
<sequence>MSICASWSHQRICCFLTIRFSTIEFTADSARDVATRRPAQVRRERTDRTIYLQTAYRDAKAATARLDQIIARDGATSAARRLASDPAQLGELRGREGFFAGAKAREERKGRSGPPRRSGLTSPAGRKPRSGPRRIIAGALNSR</sequence>
<name>A0ABW4WDX4_9HYPH</name>
<evidence type="ECO:0000259" key="2">
    <source>
        <dbReference type="Pfam" id="PF17841"/>
    </source>
</evidence>
<proteinExistence type="predicted"/>
<dbReference type="InterPro" id="IPR041533">
    <property type="entry name" value="Bep_BID"/>
</dbReference>
<dbReference type="RefSeq" id="WP_379020644.1">
    <property type="nucleotide sequence ID" value="NZ_JBHUGY010000027.1"/>
</dbReference>